<evidence type="ECO:0000256" key="4">
    <source>
        <dbReference type="ARBA" id="ARBA00022833"/>
    </source>
</evidence>
<dbReference type="PANTHER" id="PTHR10876:SF0">
    <property type="entry name" value="ZINC FINGER PROTEIN ZPR1"/>
    <property type="match status" value="1"/>
</dbReference>
<protein>
    <recommendedName>
        <fullName evidence="6">Zinc finger ZPR1-type domain-containing protein</fullName>
    </recommendedName>
</protein>
<feature type="domain" description="Zinc finger ZPR1-type" evidence="6">
    <location>
        <begin position="58"/>
        <end position="217"/>
    </location>
</feature>
<dbReference type="InterPro" id="IPR004457">
    <property type="entry name" value="Znf_ZPR1"/>
</dbReference>
<keyword evidence="3" id="KW-0863">Zinc-finger</keyword>
<feature type="region of interest" description="Disordered" evidence="5">
    <location>
        <begin position="486"/>
        <end position="550"/>
    </location>
</feature>
<dbReference type="Gene3D" id="2.60.120.1040">
    <property type="entry name" value="ZPR1, A/B domain"/>
    <property type="match status" value="2"/>
</dbReference>
<dbReference type="Pfam" id="PF22794">
    <property type="entry name" value="jr-ZPR1"/>
    <property type="match status" value="2"/>
</dbReference>
<keyword evidence="2" id="KW-0479">Metal-binding</keyword>
<dbReference type="PANTHER" id="PTHR10876">
    <property type="entry name" value="ZINC FINGER PROTEIN ZPR1"/>
    <property type="match status" value="1"/>
</dbReference>
<keyword evidence="4" id="KW-0862">Zinc</keyword>
<feature type="compositionally biased region" description="Basic and acidic residues" evidence="5">
    <location>
        <begin position="498"/>
        <end position="510"/>
    </location>
</feature>
<dbReference type="FunFam" id="2.60.120.1040:FF:000003">
    <property type="entry name" value="Zinc finger protein zpr1"/>
    <property type="match status" value="1"/>
</dbReference>
<evidence type="ECO:0000256" key="2">
    <source>
        <dbReference type="ARBA" id="ARBA00022723"/>
    </source>
</evidence>
<comment type="similarity">
    <text evidence="1">Belongs to the ZPR1 family.</text>
</comment>
<dbReference type="GO" id="GO:0008270">
    <property type="term" value="F:zinc ion binding"/>
    <property type="evidence" value="ECO:0007669"/>
    <property type="project" value="UniProtKB-KW"/>
</dbReference>
<dbReference type="GO" id="GO:0005634">
    <property type="term" value="C:nucleus"/>
    <property type="evidence" value="ECO:0007669"/>
    <property type="project" value="TreeGrafter"/>
</dbReference>
<dbReference type="EMBL" id="CANTFL010001027">
    <property type="protein sequence ID" value="CAI5730395.1"/>
    <property type="molecule type" value="Genomic_DNA"/>
</dbReference>
<reference evidence="7" key="1">
    <citation type="submission" date="2022-12" db="EMBL/GenBank/DDBJ databases">
        <authorList>
            <person name="Webb A."/>
        </authorList>
    </citation>
    <scope>NUCLEOTIDE SEQUENCE</scope>
    <source>
        <strain evidence="7">Hp1</strain>
    </source>
</reference>
<dbReference type="AlphaFoldDB" id="A0AAV0U3F1"/>
<dbReference type="SMART" id="SM00709">
    <property type="entry name" value="Zpr1"/>
    <property type="match status" value="2"/>
</dbReference>
<accession>A0AAV0U3F1</accession>
<dbReference type="Pfam" id="PF03367">
    <property type="entry name" value="Zn_ribbon_ZPR1"/>
    <property type="match status" value="2"/>
</dbReference>
<organism evidence="7 8">
    <name type="scientific">Hyaloperonospora brassicae</name>
    <name type="common">Brassica downy mildew</name>
    <name type="synonym">Peronospora brassicae</name>
    <dbReference type="NCBI Taxonomy" id="162125"/>
    <lineage>
        <taxon>Eukaryota</taxon>
        <taxon>Sar</taxon>
        <taxon>Stramenopiles</taxon>
        <taxon>Oomycota</taxon>
        <taxon>Peronosporomycetes</taxon>
        <taxon>Peronosporales</taxon>
        <taxon>Peronosporaceae</taxon>
        <taxon>Hyaloperonospora</taxon>
    </lineage>
</organism>
<dbReference type="FunFam" id="2.60.120.1040:FF:000006">
    <property type="entry name" value="Zinc finger protein zpr1"/>
    <property type="match status" value="1"/>
</dbReference>
<feature type="domain" description="Zinc finger ZPR1-type" evidence="6">
    <location>
        <begin position="286"/>
        <end position="447"/>
    </location>
</feature>
<evidence type="ECO:0000313" key="8">
    <source>
        <dbReference type="Proteomes" id="UP001162031"/>
    </source>
</evidence>
<dbReference type="InterPro" id="IPR042452">
    <property type="entry name" value="ZPR1_Znf1/2"/>
</dbReference>
<evidence type="ECO:0000256" key="1">
    <source>
        <dbReference type="ARBA" id="ARBA00008354"/>
    </source>
</evidence>
<dbReference type="FunFam" id="2.20.25.420:FF:000002">
    <property type="entry name" value="Zinc finger protein ZPR1"/>
    <property type="match status" value="1"/>
</dbReference>
<feature type="compositionally biased region" description="Low complexity" evidence="5">
    <location>
        <begin position="534"/>
        <end position="550"/>
    </location>
</feature>
<evidence type="ECO:0000256" key="3">
    <source>
        <dbReference type="ARBA" id="ARBA00022771"/>
    </source>
</evidence>
<dbReference type="InterPro" id="IPR040141">
    <property type="entry name" value="ZPR1"/>
</dbReference>
<proteinExistence type="inferred from homology"/>
<dbReference type="InterPro" id="IPR056180">
    <property type="entry name" value="ZPR1_jr_dom"/>
</dbReference>
<gene>
    <name evidence="7" type="ORF">HBR001_LOCUS4837</name>
</gene>
<keyword evidence="8" id="KW-1185">Reference proteome</keyword>
<evidence type="ECO:0000313" key="7">
    <source>
        <dbReference type="EMBL" id="CAI5730395.1"/>
    </source>
</evidence>
<dbReference type="NCBIfam" id="TIGR00310">
    <property type="entry name" value="ZPR1_znf"/>
    <property type="match status" value="2"/>
</dbReference>
<evidence type="ECO:0000259" key="6">
    <source>
        <dbReference type="SMART" id="SM00709"/>
    </source>
</evidence>
<dbReference type="InterPro" id="IPR042451">
    <property type="entry name" value="ZPR1_A/B_dom"/>
</dbReference>
<dbReference type="FunFam" id="2.20.25.420:FF:000001">
    <property type="entry name" value="Zinc finger protein ZPR1"/>
    <property type="match status" value="1"/>
</dbReference>
<dbReference type="Gene3D" id="2.20.25.420">
    <property type="entry name" value="ZPR1, zinc finger domain"/>
    <property type="match status" value="2"/>
</dbReference>
<sequence>MSEKAPHVLGGTRPNIDERFHLTNVDEREAAAADGVSRPSIFTLQAEDDVPEVTTIESLCMNCHEDGTTKLLLTMIPYFREVILMSFECEHCGLKNSEVQFGGKVQEQGAKLELELTDHEDLNRQLIKADAGSIYFPSLDFEIPRETQRGSINTVEGFLQNAIDGLRKNQEHRRETDPETTAKIDEFIVKLAMMATGSTLPFKIVLDDPSGNSHIENPHAPAADPKLKVTHYYRSEQQDLDCGLQPDMSHDAPTQTPRVLPHRNEGLDKFVEEANIAKKEVIQIPANCFACQAPGFSCMCMTDIPHFKEVIIMSFNCEACGFKTNEVKAGGAIPPQGERMTLKVDVSKDPDVLDRDILKSDSACVNIPEIELEMAHGSLGGLYTTLEGLLSKIRQNIEEGNPFAIGDSDGGRSLLNAWLARLDALKHGSEPFTLILEDPLANSFIYSPYGSAHDDPYMTAEKFTRSEFEDDVLGITDMKVENYSEDTGLGSIAEEEDKSSVEVIRSDKETMGGGHAIDPSKYHPNPSAVMEVRQQQQQQQQHSSSSSDSS</sequence>
<evidence type="ECO:0000256" key="5">
    <source>
        <dbReference type="SAM" id="MobiDB-lite"/>
    </source>
</evidence>
<comment type="caution">
    <text evidence="7">The sequence shown here is derived from an EMBL/GenBank/DDBJ whole genome shotgun (WGS) entry which is preliminary data.</text>
</comment>
<name>A0AAV0U3F1_HYABA</name>
<dbReference type="Proteomes" id="UP001162031">
    <property type="component" value="Unassembled WGS sequence"/>
</dbReference>